<dbReference type="InterPro" id="IPR014710">
    <property type="entry name" value="RmlC-like_jellyroll"/>
</dbReference>
<dbReference type="InterPro" id="IPR008579">
    <property type="entry name" value="UGlyAH_Cupin_dom"/>
</dbReference>
<dbReference type="InterPro" id="IPR011051">
    <property type="entry name" value="RmlC_Cupin_sf"/>
</dbReference>
<accession>A0ABR4H5P5</accession>
<dbReference type="EMBL" id="JBFXLT010000070">
    <property type="protein sequence ID" value="KAL2810569.1"/>
    <property type="molecule type" value="Genomic_DNA"/>
</dbReference>
<evidence type="ECO:0000259" key="1">
    <source>
        <dbReference type="Pfam" id="PF05899"/>
    </source>
</evidence>
<name>A0ABR4H5P5_9EURO</name>
<evidence type="ECO:0000313" key="2">
    <source>
        <dbReference type="EMBL" id="KAL2810569.1"/>
    </source>
</evidence>
<dbReference type="Proteomes" id="UP001610334">
    <property type="component" value="Unassembled WGS sequence"/>
</dbReference>
<dbReference type="PANTHER" id="PTHR36169">
    <property type="entry name" value="ETHANOLAMINE UTILIZATION PROTEIN EUTQ"/>
    <property type="match status" value="1"/>
</dbReference>
<dbReference type="PANTHER" id="PTHR36169:SF1">
    <property type="entry name" value="ACETATE KINASE EUTQ"/>
    <property type="match status" value="1"/>
</dbReference>
<comment type="caution">
    <text evidence="2">The sequence shown here is derived from an EMBL/GenBank/DDBJ whole genome shotgun (WGS) entry which is preliminary data.</text>
</comment>
<reference evidence="2 3" key="1">
    <citation type="submission" date="2024-07" db="EMBL/GenBank/DDBJ databases">
        <title>Section-level genome sequencing and comparative genomics of Aspergillus sections Usti and Cavernicolus.</title>
        <authorList>
            <consortium name="Lawrence Berkeley National Laboratory"/>
            <person name="Nybo J.L."/>
            <person name="Vesth T.C."/>
            <person name="Theobald S."/>
            <person name="Frisvad J.C."/>
            <person name="Larsen T.O."/>
            <person name="Kjaerboelling I."/>
            <person name="Rothschild-Mancinelli K."/>
            <person name="Lyhne E.K."/>
            <person name="Kogle M.E."/>
            <person name="Barry K."/>
            <person name="Clum A."/>
            <person name="Na H."/>
            <person name="Ledsgaard L."/>
            <person name="Lin J."/>
            <person name="Lipzen A."/>
            <person name="Kuo A."/>
            <person name="Riley R."/>
            <person name="Mondo S."/>
            <person name="Labutti K."/>
            <person name="Haridas S."/>
            <person name="Pangalinan J."/>
            <person name="Salamov A.A."/>
            <person name="Simmons B.A."/>
            <person name="Magnuson J.K."/>
            <person name="Chen J."/>
            <person name="Drula E."/>
            <person name="Henrissat B."/>
            <person name="Wiebenga A."/>
            <person name="Lubbers R.J."/>
            <person name="Gomes A.C."/>
            <person name="Makela M.R."/>
            <person name="Stajich J."/>
            <person name="Grigoriev I.V."/>
            <person name="Mortensen U.H."/>
            <person name="De Vries R.P."/>
            <person name="Baker S.E."/>
            <person name="Andersen M.R."/>
        </authorList>
    </citation>
    <scope>NUCLEOTIDE SEQUENCE [LARGE SCALE GENOMIC DNA]</scope>
    <source>
        <strain evidence="2 3">CBS 588.65</strain>
    </source>
</reference>
<proteinExistence type="predicted"/>
<keyword evidence="3" id="KW-1185">Reference proteome</keyword>
<protein>
    <recommendedName>
        <fullName evidence="1">(S)-ureidoglycine aminohydrolase cupin domain-containing protein</fullName>
    </recommendedName>
</protein>
<feature type="domain" description="(S)-ureidoglycine aminohydrolase cupin" evidence="1">
    <location>
        <begin position="111"/>
        <end position="158"/>
    </location>
</feature>
<dbReference type="Gene3D" id="2.60.120.10">
    <property type="entry name" value="Jelly Rolls"/>
    <property type="match status" value="1"/>
</dbReference>
<organism evidence="2 3">
    <name type="scientific">Aspergillus granulosus</name>
    <dbReference type="NCBI Taxonomy" id="176169"/>
    <lineage>
        <taxon>Eukaryota</taxon>
        <taxon>Fungi</taxon>
        <taxon>Dikarya</taxon>
        <taxon>Ascomycota</taxon>
        <taxon>Pezizomycotina</taxon>
        <taxon>Eurotiomycetes</taxon>
        <taxon>Eurotiomycetidae</taxon>
        <taxon>Eurotiales</taxon>
        <taxon>Aspergillaceae</taxon>
        <taxon>Aspergillus</taxon>
        <taxon>Aspergillus subgen. Nidulantes</taxon>
    </lineage>
</organism>
<gene>
    <name evidence="2" type="ORF">BJX63DRAFT_434215</name>
</gene>
<dbReference type="SUPFAM" id="SSF51182">
    <property type="entry name" value="RmlC-like cupins"/>
    <property type="match status" value="1"/>
</dbReference>
<sequence length="189" mass="21095">MTDCSRIDLAKHTSADYPMNPTPGSHIRDIAGFSLSIVIFIFESTKNPKVSTPAFTSYHGLMQPTRHEFIQLPEGENAITADFHSTRTKTESSPVHITSGFYKIEAGWQRPADYTYEETKYVLAGQIDVLDEATGITHHLVPGDFAFFYVGSKVKFSTKSHGLAFYAVTRPLRTPHVNLLGRDEGKSRL</sequence>
<dbReference type="InterPro" id="IPR010424">
    <property type="entry name" value="EutQ"/>
</dbReference>
<dbReference type="Pfam" id="PF05899">
    <property type="entry name" value="Cupin_3"/>
    <property type="match status" value="1"/>
</dbReference>
<evidence type="ECO:0000313" key="3">
    <source>
        <dbReference type="Proteomes" id="UP001610334"/>
    </source>
</evidence>